<dbReference type="PANTHER" id="PTHR31973:SF197">
    <property type="entry name" value="SWIM-TYPE DOMAIN-CONTAINING PROTEIN"/>
    <property type="match status" value="1"/>
</dbReference>
<keyword evidence="8" id="KW-1185">Reference proteome</keyword>
<dbReference type="EMBL" id="JAAIUW010000001">
    <property type="protein sequence ID" value="KAF7843893.1"/>
    <property type="molecule type" value="Genomic_DNA"/>
</dbReference>
<dbReference type="InterPro" id="IPR007527">
    <property type="entry name" value="Znf_SWIM"/>
</dbReference>
<dbReference type="AlphaFoldDB" id="A0A834XES6"/>
<feature type="compositionally biased region" description="Basic and acidic residues" evidence="5">
    <location>
        <begin position="141"/>
        <end position="152"/>
    </location>
</feature>
<evidence type="ECO:0000256" key="4">
    <source>
        <dbReference type="PROSITE-ProRule" id="PRU00325"/>
    </source>
</evidence>
<proteinExistence type="predicted"/>
<keyword evidence="1" id="KW-0479">Metal-binding</keyword>
<name>A0A834XES6_9FABA</name>
<dbReference type="Proteomes" id="UP000634136">
    <property type="component" value="Unassembled WGS sequence"/>
</dbReference>
<feature type="compositionally biased region" description="Basic residues" evidence="5">
    <location>
        <begin position="153"/>
        <end position="164"/>
    </location>
</feature>
<evidence type="ECO:0000256" key="1">
    <source>
        <dbReference type="ARBA" id="ARBA00022723"/>
    </source>
</evidence>
<dbReference type="InterPro" id="IPR006564">
    <property type="entry name" value="Znf_PMZ"/>
</dbReference>
<feature type="region of interest" description="Disordered" evidence="5">
    <location>
        <begin position="141"/>
        <end position="175"/>
    </location>
</feature>
<dbReference type="PANTHER" id="PTHR31973">
    <property type="entry name" value="POLYPROTEIN, PUTATIVE-RELATED"/>
    <property type="match status" value="1"/>
</dbReference>
<keyword evidence="3" id="KW-0862">Zinc</keyword>
<dbReference type="SMART" id="SM00575">
    <property type="entry name" value="ZnF_PMZ"/>
    <property type="match status" value="1"/>
</dbReference>
<evidence type="ECO:0000313" key="8">
    <source>
        <dbReference type="Proteomes" id="UP000634136"/>
    </source>
</evidence>
<accession>A0A834XES6</accession>
<dbReference type="OrthoDB" id="1937322at2759"/>
<protein>
    <submittedName>
        <fullName evidence="7">Sporozoite surface protein 2</fullName>
    </submittedName>
</protein>
<comment type="caution">
    <text evidence="7">The sequence shown here is derived from an EMBL/GenBank/DDBJ whole genome shotgun (WGS) entry which is preliminary data.</text>
</comment>
<dbReference type="Pfam" id="PF04434">
    <property type="entry name" value="SWIM"/>
    <property type="match status" value="1"/>
</dbReference>
<dbReference type="PROSITE" id="PS50966">
    <property type="entry name" value="ZF_SWIM"/>
    <property type="match status" value="1"/>
</dbReference>
<sequence>MLEMRGVDENAYKHLLDISPKLWSKSRFNTTQHCDALLNNMSETFNSVIVDLREKPILTMLEAIREYLMNRWADCRRKITTHQESVLPRIKARLEKQKKECSCRAWMLTGIPCCHSIAAMNFMRKTPDDYIPACFRKEKGQGGLRKGEERPLMRKKTRPKRRRLLPQASGGKRKKKVAATVSKSGLNQKCTKCGIIGYNKRKCTGEPHPSTIFVTPLSRKCKREMEGRRWLCSWQPPVSTRRRSTMVMAVSATSSGVAQVWM</sequence>
<reference evidence="7" key="1">
    <citation type="submission" date="2020-09" db="EMBL/GenBank/DDBJ databases">
        <title>Genome-Enabled Discovery of Anthraquinone Biosynthesis in Senna tora.</title>
        <authorList>
            <person name="Kang S.-H."/>
            <person name="Pandey R.P."/>
            <person name="Lee C.-M."/>
            <person name="Sim J.-S."/>
            <person name="Jeong J.-T."/>
            <person name="Choi B.-S."/>
            <person name="Jung M."/>
            <person name="Ginzburg D."/>
            <person name="Zhao K."/>
            <person name="Won S.Y."/>
            <person name="Oh T.-J."/>
            <person name="Yu Y."/>
            <person name="Kim N.-H."/>
            <person name="Lee O.R."/>
            <person name="Lee T.-H."/>
            <person name="Bashyal P."/>
            <person name="Kim T.-S."/>
            <person name="Lee W.-H."/>
            <person name="Kawkins C."/>
            <person name="Kim C.-K."/>
            <person name="Kim J.S."/>
            <person name="Ahn B.O."/>
            <person name="Rhee S.Y."/>
            <person name="Sohng J.K."/>
        </authorList>
    </citation>
    <scope>NUCLEOTIDE SEQUENCE</scope>
    <source>
        <tissue evidence="7">Leaf</tissue>
    </source>
</reference>
<evidence type="ECO:0000313" key="7">
    <source>
        <dbReference type="EMBL" id="KAF7843893.1"/>
    </source>
</evidence>
<evidence type="ECO:0000259" key="6">
    <source>
        <dbReference type="PROSITE" id="PS50966"/>
    </source>
</evidence>
<gene>
    <name evidence="7" type="ORF">G2W53_000798</name>
</gene>
<evidence type="ECO:0000256" key="2">
    <source>
        <dbReference type="ARBA" id="ARBA00022771"/>
    </source>
</evidence>
<evidence type="ECO:0000256" key="3">
    <source>
        <dbReference type="ARBA" id="ARBA00022833"/>
    </source>
</evidence>
<dbReference type="GO" id="GO:0008270">
    <property type="term" value="F:zinc ion binding"/>
    <property type="evidence" value="ECO:0007669"/>
    <property type="project" value="UniProtKB-KW"/>
</dbReference>
<organism evidence="7 8">
    <name type="scientific">Senna tora</name>
    <dbReference type="NCBI Taxonomy" id="362788"/>
    <lineage>
        <taxon>Eukaryota</taxon>
        <taxon>Viridiplantae</taxon>
        <taxon>Streptophyta</taxon>
        <taxon>Embryophyta</taxon>
        <taxon>Tracheophyta</taxon>
        <taxon>Spermatophyta</taxon>
        <taxon>Magnoliopsida</taxon>
        <taxon>eudicotyledons</taxon>
        <taxon>Gunneridae</taxon>
        <taxon>Pentapetalae</taxon>
        <taxon>rosids</taxon>
        <taxon>fabids</taxon>
        <taxon>Fabales</taxon>
        <taxon>Fabaceae</taxon>
        <taxon>Caesalpinioideae</taxon>
        <taxon>Cassia clade</taxon>
        <taxon>Senna</taxon>
    </lineage>
</organism>
<feature type="domain" description="SWIM-type" evidence="6">
    <location>
        <begin position="90"/>
        <end position="124"/>
    </location>
</feature>
<evidence type="ECO:0000256" key="5">
    <source>
        <dbReference type="SAM" id="MobiDB-lite"/>
    </source>
</evidence>
<keyword evidence="2 4" id="KW-0863">Zinc-finger</keyword>